<keyword evidence="1" id="KW-0808">Transferase</keyword>
<organism evidence="7 8">
    <name type="scientific">Lysobacter soyae</name>
    <dbReference type="NCBI Taxonomy" id="2764185"/>
    <lineage>
        <taxon>Bacteria</taxon>
        <taxon>Pseudomonadati</taxon>
        <taxon>Pseudomonadota</taxon>
        <taxon>Gammaproteobacteria</taxon>
        <taxon>Lysobacterales</taxon>
        <taxon>Lysobacteraceae</taxon>
        <taxon>Lysobacter</taxon>
    </lineage>
</organism>
<dbReference type="PANTHER" id="PTHR24421:SF59">
    <property type="entry name" value="OXYGEN SENSOR HISTIDINE KINASE NREB"/>
    <property type="match status" value="1"/>
</dbReference>
<reference evidence="7 8" key="1">
    <citation type="submission" date="2021-08" db="EMBL/GenBank/DDBJ databases">
        <title>Lysobacter sp. strain CJ11 Genome sequencing and assembly.</title>
        <authorList>
            <person name="Kim I."/>
        </authorList>
    </citation>
    <scope>NUCLEOTIDE SEQUENCE [LARGE SCALE GENOMIC DNA]</scope>
    <source>
        <strain evidence="7 8">CJ11</strain>
    </source>
</reference>
<dbReference type="PANTHER" id="PTHR24421">
    <property type="entry name" value="NITRATE/NITRITE SENSOR PROTEIN NARX-RELATED"/>
    <property type="match status" value="1"/>
</dbReference>
<evidence type="ECO:0000256" key="1">
    <source>
        <dbReference type="ARBA" id="ARBA00022679"/>
    </source>
</evidence>
<feature type="transmembrane region" description="Helical" evidence="4">
    <location>
        <begin position="66"/>
        <end position="97"/>
    </location>
</feature>
<feature type="transmembrane region" description="Helical" evidence="4">
    <location>
        <begin position="12"/>
        <end position="30"/>
    </location>
</feature>
<dbReference type="SUPFAM" id="SSF55874">
    <property type="entry name" value="ATPase domain of HSP90 chaperone/DNA topoisomerase II/histidine kinase"/>
    <property type="match status" value="1"/>
</dbReference>
<dbReference type="InterPro" id="IPR050482">
    <property type="entry name" value="Sensor_HK_TwoCompSys"/>
</dbReference>
<evidence type="ECO:0000313" key="7">
    <source>
        <dbReference type="EMBL" id="QYR53106.1"/>
    </source>
</evidence>
<evidence type="ECO:0000259" key="6">
    <source>
        <dbReference type="Pfam" id="PF07730"/>
    </source>
</evidence>
<feature type="transmembrane region" description="Helical" evidence="4">
    <location>
        <begin position="36"/>
        <end position="54"/>
    </location>
</feature>
<feature type="transmembrane region" description="Helical" evidence="4">
    <location>
        <begin position="109"/>
        <end position="126"/>
    </location>
</feature>
<dbReference type="Pfam" id="PF02518">
    <property type="entry name" value="HATPase_c"/>
    <property type="match status" value="1"/>
</dbReference>
<evidence type="ECO:0000259" key="5">
    <source>
        <dbReference type="Pfam" id="PF02518"/>
    </source>
</evidence>
<gene>
    <name evidence="7" type="ORF">H8L67_00860</name>
</gene>
<proteinExistence type="predicted"/>
<sequence length="368" mass="39962">MTTSRPRLFEPLNLVALATLAVVGYTMLRLEMPDRWYALLLVIAFGLLSVGMDLSPLDAHRSTTGFLLSLALGVLGILACWFGAGAGTAQILLVLWVARASYYWPQRTLLIAAVALNVAVYFILSARGVRQPLLVTLLYACFQAFAAFLSTYSRRLEEARDHLMQVNADLLATRALLAETTRSNERFRVARDLHDVAGHKLTALRLNLRALALARPDQPELAVAEQLSADLLSDIRGVVHTLRAQEGLDVAPALAALAAPYDRPRVRVEMGDHVHITDARQAEAIVRCVQEALTNAAKHGDADSLTVTLRCDAGRLQLSITDNGRVLQHWAPGHGLQGMQERVEEAGGEVSIRASADGGMHIAASFPA</sequence>
<dbReference type="Proteomes" id="UP000824755">
    <property type="component" value="Chromosome"/>
</dbReference>
<keyword evidence="2 7" id="KW-0418">Kinase</keyword>
<keyword evidence="4" id="KW-1133">Transmembrane helix</keyword>
<keyword evidence="4" id="KW-0472">Membrane</keyword>
<evidence type="ECO:0000256" key="4">
    <source>
        <dbReference type="SAM" id="Phobius"/>
    </source>
</evidence>
<dbReference type="Gene3D" id="3.30.565.10">
    <property type="entry name" value="Histidine kinase-like ATPase, C-terminal domain"/>
    <property type="match status" value="1"/>
</dbReference>
<feature type="transmembrane region" description="Helical" evidence="4">
    <location>
        <begin position="133"/>
        <end position="152"/>
    </location>
</feature>
<evidence type="ECO:0000256" key="2">
    <source>
        <dbReference type="ARBA" id="ARBA00022777"/>
    </source>
</evidence>
<dbReference type="InterPro" id="IPR036890">
    <property type="entry name" value="HATPase_C_sf"/>
</dbReference>
<name>A0ABX8WQJ6_9GAMM</name>
<dbReference type="RefSeq" id="WP_220379924.1">
    <property type="nucleotide sequence ID" value="NZ_CP080544.1"/>
</dbReference>
<dbReference type="EMBL" id="CP080544">
    <property type="protein sequence ID" value="QYR53106.1"/>
    <property type="molecule type" value="Genomic_DNA"/>
</dbReference>
<keyword evidence="8" id="KW-1185">Reference proteome</keyword>
<dbReference type="InterPro" id="IPR011712">
    <property type="entry name" value="Sig_transdc_His_kin_sub3_dim/P"/>
</dbReference>
<dbReference type="GO" id="GO:0016301">
    <property type="term" value="F:kinase activity"/>
    <property type="evidence" value="ECO:0007669"/>
    <property type="project" value="UniProtKB-KW"/>
</dbReference>
<dbReference type="InterPro" id="IPR003594">
    <property type="entry name" value="HATPase_dom"/>
</dbReference>
<dbReference type="Pfam" id="PF07730">
    <property type="entry name" value="HisKA_3"/>
    <property type="match status" value="1"/>
</dbReference>
<evidence type="ECO:0000256" key="3">
    <source>
        <dbReference type="ARBA" id="ARBA00023012"/>
    </source>
</evidence>
<feature type="domain" description="Histidine kinase/HSP90-like ATPase" evidence="5">
    <location>
        <begin position="283"/>
        <end position="367"/>
    </location>
</feature>
<dbReference type="CDD" id="cd16917">
    <property type="entry name" value="HATPase_UhpB-NarQ-NarX-like"/>
    <property type="match status" value="1"/>
</dbReference>
<keyword evidence="4" id="KW-0812">Transmembrane</keyword>
<dbReference type="Gene3D" id="1.20.5.1930">
    <property type="match status" value="1"/>
</dbReference>
<protein>
    <submittedName>
        <fullName evidence="7">Sensor histidine kinase</fullName>
    </submittedName>
</protein>
<feature type="domain" description="Signal transduction histidine kinase subgroup 3 dimerisation and phosphoacceptor" evidence="6">
    <location>
        <begin position="185"/>
        <end position="245"/>
    </location>
</feature>
<keyword evidence="3" id="KW-0902">Two-component regulatory system</keyword>
<accession>A0ABX8WQJ6</accession>
<evidence type="ECO:0000313" key="8">
    <source>
        <dbReference type="Proteomes" id="UP000824755"/>
    </source>
</evidence>